<protein>
    <recommendedName>
        <fullName evidence="4">Glycerate kinase</fullName>
    </recommendedName>
</protein>
<dbReference type="AlphaFoldDB" id="A0A2W5DQE1"/>
<keyword evidence="1" id="KW-1133">Transmembrane helix</keyword>
<dbReference type="EMBL" id="QFOD01000007">
    <property type="protein sequence ID" value="PZP32918.1"/>
    <property type="molecule type" value="Genomic_DNA"/>
</dbReference>
<gene>
    <name evidence="2" type="ORF">DI603_09590</name>
</gene>
<dbReference type="Proteomes" id="UP000249633">
    <property type="component" value="Unassembled WGS sequence"/>
</dbReference>
<keyword evidence="1" id="KW-0472">Membrane</keyword>
<evidence type="ECO:0000256" key="1">
    <source>
        <dbReference type="SAM" id="Phobius"/>
    </source>
</evidence>
<accession>A0A2W5DQE1</accession>
<comment type="caution">
    <text evidence="2">The sequence shown here is derived from an EMBL/GenBank/DDBJ whole genome shotgun (WGS) entry which is preliminary data.</text>
</comment>
<feature type="transmembrane region" description="Helical" evidence="1">
    <location>
        <begin position="6"/>
        <end position="39"/>
    </location>
</feature>
<evidence type="ECO:0000313" key="3">
    <source>
        <dbReference type="Proteomes" id="UP000249633"/>
    </source>
</evidence>
<evidence type="ECO:0008006" key="4">
    <source>
        <dbReference type="Google" id="ProtNLM"/>
    </source>
</evidence>
<organism evidence="2 3">
    <name type="scientific">Roseateles depolymerans</name>
    <dbReference type="NCBI Taxonomy" id="76731"/>
    <lineage>
        <taxon>Bacteria</taxon>
        <taxon>Pseudomonadati</taxon>
        <taxon>Pseudomonadota</taxon>
        <taxon>Betaproteobacteria</taxon>
        <taxon>Burkholderiales</taxon>
        <taxon>Sphaerotilaceae</taxon>
        <taxon>Roseateles</taxon>
    </lineage>
</organism>
<reference evidence="2 3" key="1">
    <citation type="submission" date="2017-08" db="EMBL/GenBank/DDBJ databases">
        <title>Infants hospitalized years apart are colonized by the same room-sourced microbial strains.</title>
        <authorList>
            <person name="Brooks B."/>
            <person name="Olm M.R."/>
            <person name="Firek B.A."/>
            <person name="Baker R."/>
            <person name="Thomas B.C."/>
            <person name="Morowitz M.J."/>
            <person name="Banfield J.F."/>
        </authorList>
    </citation>
    <scope>NUCLEOTIDE SEQUENCE [LARGE SCALE GENOMIC DNA]</scope>
    <source>
        <strain evidence="2">S2_012_000_R2_81</strain>
    </source>
</reference>
<evidence type="ECO:0000313" key="2">
    <source>
        <dbReference type="EMBL" id="PZP32918.1"/>
    </source>
</evidence>
<sequence length="128" mass="13757">MNAWLGVALALAALVAGGALLGWQGVIFATTGIVFWLLLQMSRLMRIMKLAGSAPMGSLDNAVMLNARLQEGMKLVDLLLLTRSLGVKQGKDAYRWQDAAGDAVEVKLAKGRLVEWRLLRAAGEEPAP</sequence>
<proteinExistence type="predicted"/>
<name>A0A2W5DQE1_9BURK</name>
<keyword evidence="1" id="KW-0812">Transmembrane</keyword>